<dbReference type="SUPFAM" id="SSF82114">
    <property type="entry name" value="Riboflavin kinase-like"/>
    <property type="match status" value="1"/>
</dbReference>
<comment type="pathway">
    <text evidence="1">Cofactor biosynthesis; FMN biosynthesis; FMN from riboflavin (ATP route): step 1/1.</text>
</comment>
<accession>A0A915EDU8</accession>
<dbReference type="AlphaFoldDB" id="A0A915EDU8"/>
<dbReference type="InterPro" id="IPR023465">
    <property type="entry name" value="Riboflavin_kinase_dom_sf"/>
</dbReference>
<dbReference type="GO" id="GO:0009398">
    <property type="term" value="P:FMN biosynthetic process"/>
    <property type="evidence" value="ECO:0007669"/>
    <property type="project" value="TreeGrafter"/>
</dbReference>
<dbReference type="PANTHER" id="PTHR22749">
    <property type="entry name" value="RIBOFLAVIN KINASE/FMN ADENYLYLTRANSFERASE"/>
    <property type="match status" value="1"/>
</dbReference>
<keyword evidence="6" id="KW-0547">Nucleotide-binding</keyword>
<dbReference type="EC" id="2.7.1.26" evidence="2"/>
<keyword evidence="7" id="KW-0067">ATP-binding</keyword>
<evidence type="ECO:0000313" key="9">
    <source>
        <dbReference type="Proteomes" id="UP000887574"/>
    </source>
</evidence>
<protein>
    <recommendedName>
        <fullName evidence="2">riboflavin kinase</fullName>
        <ecNumber evidence="2">2.7.1.26</ecNumber>
    </recommendedName>
</protein>
<evidence type="ECO:0000256" key="3">
    <source>
        <dbReference type="ARBA" id="ARBA00022630"/>
    </source>
</evidence>
<dbReference type="Pfam" id="PF01687">
    <property type="entry name" value="Flavokinase"/>
    <property type="match status" value="1"/>
</dbReference>
<evidence type="ECO:0000256" key="6">
    <source>
        <dbReference type="ARBA" id="ARBA00022741"/>
    </source>
</evidence>
<evidence type="ECO:0000256" key="4">
    <source>
        <dbReference type="ARBA" id="ARBA00022643"/>
    </source>
</evidence>
<dbReference type="WBParaSite" id="jg4815">
    <property type="protein sequence ID" value="jg4815"/>
    <property type="gene ID" value="jg4815"/>
</dbReference>
<feature type="domain" description="Riboflavin kinase" evidence="8">
    <location>
        <begin position="15"/>
        <end position="143"/>
    </location>
</feature>
<evidence type="ECO:0000256" key="5">
    <source>
        <dbReference type="ARBA" id="ARBA00022679"/>
    </source>
</evidence>
<evidence type="ECO:0000313" key="10">
    <source>
        <dbReference type="WBParaSite" id="jg4815"/>
    </source>
</evidence>
<dbReference type="SMART" id="SM00904">
    <property type="entry name" value="Flavokinase"/>
    <property type="match status" value="1"/>
</dbReference>
<evidence type="ECO:0000259" key="8">
    <source>
        <dbReference type="SMART" id="SM00904"/>
    </source>
</evidence>
<dbReference type="GO" id="GO:0005524">
    <property type="term" value="F:ATP binding"/>
    <property type="evidence" value="ECO:0007669"/>
    <property type="project" value="UniProtKB-KW"/>
</dbReference>
<dbReference type="GO" id="GO:0005739">
    <property type="term" value="C:mitochondrion"/>
    <property type="evidence" value="ECO:0007669"/>
    <property type="project" value="TreeGrafter"/>
</dbReference>
<evidence type="ECO:0000256" key="1">
    <source>
        <dbReference type="ARBA" id="ARBA00005201"/>
    </source>
</evidence>
<evidence type="ECO:0000256" key="2">
    <source>
        <dbReference type="ARBA" id="ARBA00012105"/>
    </source>
</evidence>
<proteinExistence type="predicted"/>
<name>A0A915EDU8_9BILA</name>
<keyword evidence="9" id="KW-1185">Reference proteome</keyword>
<organism evidence="9 10">
    <name type="scientific">Ditylenchus dipsaci</name>
    <dbReference type="NCBI Taxonomy" id="166011"/>
    <lineage>
        <taxon>Eukaryota</taxon>
        <taxon>Metazoa</taxon>
        <taxon>Ecdysozoa</taxon>
        <taxon>Nematoda</taxon>
        <taxon>Chromadorea</taxon>
        <taxon>Rhabditida</taxon>
        <taxon>Tylenchina</taxon>
        <taxon>Tylenchomorpha</taxon>
        <taxon>Sphaerularioidea</taxon>
        <taxon>Anguinidae</taxon>
        <taxon>Anguininae</taxon>
        <taxon>Ditylenchus</taxon>
    </lineage>
</organism>
<dbReference type="PANTHER" id="PTHR22749:SF6">
    <property type="entry name" value="RIBOFLAVIN KINASE"/>
    <property type="match status" value="1"/>
</dbReference>
<sequence length="158" mass="17622">MTLSTNAIADSATKLLPYFFRGKVVYGFGRGGKKLNCPTANLEPATVVLLPNEFPNGVYAGFAKVDKSELYPMVMSVGYNPHFNNEKKTLEVHILKEFDNDFYDSVVEAVALEYIRPMQSFTSLGELIDAIESDKDSARSTMNAARLVEYQNHSFFSS</sequence>
<dbReference type="Proteomes" id="UP000887574">
    <property type="component" value="Unplaced"/>
</dbReference>
<dbReference type="Gene3D" id="2.40.30.30">
    <property type="entry name" value="Riboflavin kinase-like"/>
    <property type="match status" value="1"/>
</dbReference>
<evidence type="ECO:0000256" key="7">
    <source>
        <dbReference type="ARBA" id="ARBA00022840"/>
    </source>
</evidence>
<reference evidence="10" key="1">
    <citation type="submission" date="2022-11" db="UniProtKB">
        <authorList>
            <consortium name="WormBaseParasite"/>
        </authorList>
    </citation>
    <scope>IDENTIFICATION</scope>
</reference>
<keyword evidence="3" id="KW-0285">Flavoprotein</keyword>
<dbReference type="InterPro" id="IPR023468">
    <property type="entry name" value="Riboflavin_kinase"/>
</dbReference>
<dbReference type="GO" id="GO:0008531">
    <property type="term" value="F:riboflavin kinase activity"/>
    <property type="evidence" value="ECO:0007669"/>
    <property type="project" value="UniProtKB-EC"/>
</dbReference>
<dbReference type="InterPro" id="IPR015865">
    <property type="entry name" value="Riboflavin_kinase_bac/euk"/>
</dbReference>
<keyword evidence="5" id="KW-0808">Transferase</keyword>
<keyword evidence="4" id="KW-0288">FMN</keyword>
<dbReference type="GO" id="GO:0009231">
    <property type="term" value="P:riboflavin biosynthetic process"/>
    <property type="evidence" value="ECO:0007669"/>
    <property type="project" value="InterPro"/>
</dbReference>